<dbReference type="Proteomes" id="UP000011668">
    <property type="component" value="Unassembled WGS sequence"/>
</dbReference>
<reference evidence="1 2" key="1">
    <citation type="journal article" date="2013" name="Nat. Commun.">
        <title>The evolution and pathogenic mechanisms of the rice sheath blight pathogen.</title>
        <authorList>
            <person name="Zheng A."/>
            <person name="Lin R."/>
            <person name="Xu L."/>
            <person name="Qin P."/>
            <person name="Tang C."/>
            <person name="Ai P."/>
            <person name="Zhang D."/>
            <person name="Liu Y."/>
            <person name="Sun Z."/>
            <person name="Feng H."/>
            <person name="Wang Y."/>
            <person name="Chen Y."/>
            <person name="Liang X."/>
            <person name="Fu R."/>
            <person name="Li Q."/>
            <person name="Zhang J."/>
            <person name="Yu X."/>
            <person name="Xie Z."/>
            <person name="Ding L."/>
            <person name="Guan P."/>
            <person name="Tang J."/>
            <person name="Liang Y."/>
            <person name="Wang S."/>
            <person name="Deng Q."/>
            <person name="Li S."/>
            <person name="Zhu J."/>
            <person name="Wang L."/>
            <person name="Liu H."/>
            <person name="Li P."/>
        </authorList>
    </citation>
    <scope>NUCLEOTIDE SEQUENCE [LARGE SCALE GENOMIC DNA]</scope>
    <source>
        <strain evidence="2">AG-1 IA</strain>
    </source>
</reference>
<accession>L8X035</accession>
<evidence type="ECO:0000313" key="1">
    <source>
        <dbReference type="EMBL" id="ELU42378.1"/>
    </source>
</evidence>
<dbReference type="EMBL" id="AFRT01000845">
    <property type="protein sequence ID" value="ELU42378.1"/>
    <property type="molecule type" value="Genomic_DNA"/>
</dbReference>
<protein>
    <submittedName>
        <fullName evidence="1">Uncharacterized protein</fullName>
    </submittedName>
</protein>
<proteinExistence type="predicted"/>
<organism evidence="1 2">
    <name type="scientific">Thanatephorus cucumeris (strain AG1-IA)</name>
    <name type="common">Rice sheath blight fungus</name>
    <name type="synonym">Rhizoctonia solani</name>
    <dbReference type="NCBI Taxonomy" id="983506"/>
    <lineage>
        <taxon>Eukaryota</taxon>
        <taxon>Fungi</taxon>
        <taxon>Dikarya</taxon>
        <taxon>Basidiomycota</taxon>
        <taxon>Agaricomycotina</taxon>
        <taxon>Agaricomycetes</taxon>
        <taxon>Cantharellales</taxon>
        <taxon>Ceratobasidiaceae</taxon>
        <taxon>Rhizoctonia</taxon>
        <taxon>Rhizoctonia solani AG-1</taxon>
    </lineage>
</organism>
<keyword evidence="2" id="KW-1185">Reference proteome</keyword>
<dbReference type="AlphaFoldDB" id="L8X035"/>
<dbReference type="HOGENOM" id="CLU_3126074_0_0_1"/>
<evidence type="ECO:0000313" key="2">
    <source>
        <dbReference type="Proteomes" id="UP000011668"/>
    </source>
</evidence>
<gene>
    <name evidence="1" type="ORF">AG1IA_03593</name>
</gene>
<comment type="caution">
    <text evidence="1">The sequence shown here is derived from an EMBL/GenBank/DDBJ whole genome shotgun (WGS) entry which is preliminary data.</text>
</comment>
<sequence>MCYITRTLSAPSFLASPAPRHSGIQRRTWTLDSTGYPSFFYRCTTFSGLR</sequence>
<name>L8X035_THACA</name>